<reference evidence="1" key="1">
    <citation type="submission" date="2024-05" db="EMBL/GenBank/DDBJ databases">
        <title>Isolation and characterization of Sporomusa carbonis sp. nov., a carboxydotrophic hydrogenogen in the genus of Sporomusa isolated from a charcoal burning pile.</title>
        <authorList>
            <person name="Boeer T."/>
            <person name="Rosenbaum F."/>
            <person name="Eysell L."/>
            <person name="Mueller V."/>
            <person name="Daniel R."/>
            <person name="Poehlein A."/>
        </authorList>
    </citation>
    <scope>NUCLEOTIDE SEQUENCE [LARGE SCALE GENOMIC DNA]</scope>
    <source>
        <strain evidence="1">DSM 3132</strain>
    </source>
</reference>
<gene>
    <name evidence="1" type="ORF">SPACI_047640</name>
</gene>
<proteinExistence type="predicted"/>
<sequence>MKKLQPVAQAAKAVVGDLLDKGLTVGEIVMTLSIAKQVIKKDQIKMK</sequence>
<protein>
    <submittedName>
        <fullName evidence="1">Uncharacterized protein</fullName>
    </submittedName>
</protein>
<organism evidence="1 2">
    <name type="scientific">Sporomusa acidovorans (strain ATCC 49682 / DSM 3132 / Mol)</name>
    <dbReference type="NCBI Taxonomy" id="1123286"/>
    <lineage>
        <taxon>Bacteria</taxon>
        <taxon>Bacillati</taxon>
        <taxon>Bacillota</taxon>
        <taxon>Negativicutes</taxon>
        <taxon>Selenomonadales</taxon>
        <taxon>Sporomusaceae</taxon>
        <taxon>Sporomusa</taxon>
    </lineage>
</organism>
<dbReference type="Proteomes" id="UP000216052">
    <property type="component" value="Chromosome"/>
</dbReference>
<accession>A0ABZ3J9H5</accession>
<dbReference type="RefSeq" id="WP_169716990.1">
    <property type="nucleotide sequence ID" value="NZ_CP155571.1"/>
</dbReference>
<keyword evidence="2" id="KW-1185">Reference proteome</keyword>
<evidence type="ECO:0000313" key="1">
    <source>
        <dbReference type="EMBL" id="XFO74654.1"/>
    </source>
</evidence>
<evidence type="ECO:0000313" key="2">
    <source>
        <dbReference type="Proteomes" id="UP000216052"/>
    </source>
</evidence>
<dbReference type="EMBL" id="CP155571">
    <property type="protein sequence ID" value="XFO74654.1"/>
    <property type="molecule type" value="Genomic_DNA"/>
</dbReference>
<name>A0ABZ3J9H5_SPOA4</name>